<accession>A0AA35TLP7</accession>
<reference evidence="3" key="1">
    <citation type="submission" date="2023-03" db="EMBL/GenBank/DDBJ databases">
        <authorList>
            <person name="Steffen K."/>
            <person name="Cardenas P."/>
        </authorList>
    </citation>
    <scope>NUCLEOTIDE SEQUENCE</scope>
</reference>
<feature type="compositionally biased region" description="Polar residues" evidence="1">
    <location>
        <begin position="441"/>
        <end position="450"/>
    </location>
</feature>
<feature type="compositionally biased region" description="Low complexity" evidence="1">
    <location>
        <begin position="428"/>
        <end position="440"/>
    </location>
</feature>
<dbReference type="Gene3D" id="3.40.50.300">
    <property type="entry name" value="P-loop containing nucleotide triphosphate hydrolases"/>
    <property type="match status" value="1"/>
</dbReference>
<dbReference type="Gene3D" id="1.10.10.440">
    <property type="entry name" value="FF domain"/>
    <property type="match status" value="1"/>
</dbReference>
<dbReference type="GO" id="GO:0005829">
    <property type="term" value="C:cytosol"/>
    <property type="evidence" value="ECO:0007669"/>
    <property type="project" value="TreeGrafter"/>
</dbReference>
<feature type="compositionally biased region" description="Low complexity" evidence="1">
    <location>
        <begin position="860"/>
        <end position="872"/>
    </location>
</feature>
<feature type="region of interest" description="Disordered" evidence="1">
    <location>
        <begin position="492"/>
        <end position="580"/>
    </location>
</feature>
<feature type="region of interest" description="Disordered" evidence="1">
    <location>
        <begin position="1040"/>
        <end position="1079"/>
    </location>
</feature>
<evidence type="ECO:0000313" key="3">
    <source>
        <dbReference type="EMBL" id="CAI8049893.1"/>
    </source>
</evidence>
<feature type="region of interest" description="Disordered" evidence="1">
    <location>
        <begin position="428"/>
        <end position="457"/>
    </location>
</feature>
<dbReference type="GO" id="GO:0005096">
    <property type="term" value="F:GTPase activator activity"/>
    <property type="evidence" value="ECO:0007669"/>
    <property type="project" value="TreeGrafter"/>
</dbReference>
<feature type="region of interest" description="Disordered" evidence="1">
    <location>
        <begin position="655"/>
        <end position="908"/>
    </location>
</feature>
<feature type="compositionally biased region" description="Pro residues" evidence="1">
    <location>
        <begin position="671"/>
        <end position="681"/>
    </location>
</feature>
<feature type="compositionally biased region" description="Polar residues" evidence="1">
    <location>
        <begin position="506"/>
        <end position="515"/>
    </location>
</feature>
<evidence type="ECO:0000256" key="1">
    <source>
        <dbReference type="SAM" id="MobiDB-lite"/>
    </source>
</evidence>
<dbReference type="GO" id="GO:0008361">
    <property type="term" value="P:regulation of cell size"/>
    <property type="evidence" value="ECO:0007669"/>
    <property type="project" value="TreeGrafter"/>
</dbReference>
<name>A0AA35TLP7_GEOBA</name>
<evidence type="ECO:0000259" key="2">
    <source>
        <dbReference type="Pfam" id="PF16512"/>
    </source>
</evidence>
<keyword evidence="4" id="KW-1185">Reference proteome</keyword>
<dbReference type="PANTHER" id="PTHR46005">
    <property type="entry name" value="RHO GTPASE-ACTIVATING PROTEIN 190"/>
    <property type="match status" value="1"/>
</dbReference>
<feature type="domain" description="Rho GTPase-activating protein FF" evidence="2">
    <location>
        <begin position="293"/>
        <end position="348"/>
    </location>
</feature>
<feature type="compositionally biased region" description="Basic and acidic residues" evidence="1">
    <location>
        <begin position="696"/>
        <end position="711"/>
    </location>
</feature>
<feature type="region of interest" description="Disordered" evidence="1">
    <location>
        <begin position="1093"/>
        <end position="1172"/>
    </location>
</feature>
<feature type="compositionally biased region" description="Polar residues" evidence="1">
    <location>
        <begin position="569"/>
        <end position="579"/>
    </location>
</feature>
<dbReference type="PANTHER" id="PTHR46005:SF4">
    <property type="entry name" value="RHO GTPASE-ACTIVATING PROTEIN 190"/>
    <property type="match status" value="1"/>
</dbReference>
<dbReference type="EMBL" id="CASHTH010003821">
    <property type="protein sequence ID" value="CAI8049893.1"/>
    <property type="molecule type" value="Genomic_DNA"/>
</dbReference>
<feature type="compositionally biased region" description="Polar residues" evidence="1">
    <location>
        <begin position="820"/>
        <end position="836"/>
    </location>
</feature>
<evidence type="ECO:0000313" key="4">
    <source>
        <dbReference type="Proteomes" id="UP001174909"/>
    </source>
</evidence>
<dbReference type="InterPro" id="IPR051978">
    <property type="entry name" value="Rho-GAP_domain"/>
</dbReference>
<feature type="compositionally biased region" description="Polar residues" evidence="1">
    <location>
        <begin position="1040"/>
        <end position="1051"/>
    </location>
</feature>
<protein>
    <submittedName>
        <fullName evidence="3">Rho GTPase-activating protein 35</fullName>
    </submittedName>
</protein>
<dbReference type="InterPro" id="IPR032835">
    <property type="entry name" value="RhoGAP-FF1"/>
</dbReference>
<dbReference type="GO" id="GO:0007266">
    <property type="term" value="P:Rho protein signal transduction"/>
    <property type="evidence" value="ECO:0007669"/>
    <property type="project" value="TreeGrafter"/>
</dbReference>
<proteinExistence type="predicted"/>
<dbReference type="InterPro" id="IPR027417">
    <property type="entry name" value="P-loop_NTPase"/>
</dbReference>
<dbReference type="Proteomes" id="UP001174909">
    <property type="component" value="Unassembled WGS sequence"/>
</dbReference>
<dbReference type="AlphaFoldDB" id="A0AA35TLP7"/>
<dbReference type="SUPFAM" id="SSF52540">
    <property type="entry name" value="P-loop containing nucleoside triphosphate hydrolases"/>
    <property type="match status" value="1"/>
</dbReference>
<feature type="compositionally biased region" description="Polar residues" evidence="1">
    <location>
        <begin position="712"/>
        <end position="724"/>
    </location>
</feature>
<dbReference type="InterPro" id="IPR036517">
    <property type="entry name" value="FF_domain_sf"/>
</dbReference>
<gene>
    <name evidence="3" type="ORF">GBAR_LOCUS27463</name>
</gene>
<dbReference type="CDD" id="cd00882">
    <property type="entry name" value="Ras_like_GTPase"/>
    <property type="match status" value="1"/>
</dbReference>
<dbReference type="Pfam" id="PF16512">
    <property type="entry name" value="RhoGAP-FF1"/>
    <property type="match status" value="1"/>
</dbReference>
<feature type="compositionally biased region" description="Acidic residues" evidence="1">
    <location>
        <begin position="1099"/>
        <end position="1140"/>
    </location>
</feature>
<organism evidence="3 4">
    <name type="scientific">Geodia barretti</name>
    <name type="common">Barrett's horny sponge</name>
    <dbReference type="NCBI Taxonomy" id="519541"/>
    <lineage>
        <taxon>Eukaryota</taxon>
        <taxon>Metazoa</taxon>
        <taxon>Porifera</taxon>
        <taxon>Demospongiae</taxon>
        <taxon>Heteroscleromorpha</taxon>
        <taxon>Tetractinellida</taxon>
        <taxon>Astrophorina</taxon>
        <taxon>Geodiidae</taxon>
        <taxon>Geodia</taxon>
    </lineage>
</organism>
<sequence>MALRVYRLAVVGCPRGVVEPSTAASADGPFSGVGKSCLCNRFVKPEAYTETHDSLVSAKKWSDDAAITGDHFLYWGATTRHLQDGSKARFQVVEHTEFYDKESSTAGEELQPHPSDASYLERATSVRIATSSIGKVAVRLKAEQASARAGGIRSTTQIFPNEDFGGKNGGVLGFACVFDPTLSGEQMKRQMLYLTELLQALNKRKKKLAVACTKCDEASEEHIKLGASLAASVLKKPIPFFEVSSRDDVNVEDVFFTLIGHARKSPKLPRATKSPKSSRHFSISSHSHVSYKDAVSLRKQDIRRAKDAYRRLLQKKITGFSAVWSEAYLMLEKEEEFSVLLQLAGKEGKEMVKNMFCLRLIEIKLTEGAKLHGMSSATKKLNKEKSQDYQRYLSDALKSHPDLRDESVYDYVYSTGMADTSSVLSLQTSINSDNGSSSTSQCDTPDNNSGPMGGSALHLRDIAHQGGQSHSATMPDLSGKEERVNQLPSVEVLGTHSPHPSPVPTGHSTVYNYGSNPHLPQAGNGGASEMNRSQPLLDVTPPPPPLPIGQRPGLDRRRSNSMGRLESTPKPNASPSNESVDALNAEPYLQPMEVQMVMHTLPRTHKIPESFSAHSIHGDLPQRRQLPIQVSAVNISQASIGETPRRFGHRRTASNPWVLEGGSEHHFTENPLPPLPPPPVPARDYQHPSKSPPLLDPHESSLDFPHHENRRSVVSASFSPNHSSAADRPQSHYTDIDEMDRLSTISGPFEEISDDPDSSAETSKMGEMPPKQAAASKTSVVKKKSSTLNSDYEKIEEYITMAPLSTFPRRPISNAEPSPKRTTSGERSPNKTTGATPQKGKKGWTRQSTDSIIPDAATIRSSSPPLFPSRRFTMLDNPHAVSASHVRPLPPSPSKSVTSPTKKVGASKKFSTGSNIYETIDEELLNRVHPRRRGSALPKWVPPVDPKHHAQYMVILRKFFTDPQVIDAWGKTVWEIIPGGDVSMYPPPYSSQDTKQTRKLGTAVKVPEPTASTPKIIHQSRHERAGSHDQYVIPVSLFQPNTETQSSSTPATPAVARTDGGASQAMFSSPREQFAAKRPPSRENLIEMLNMSAFQGDSSESDSSESEDSEDEEREEEEEEESEEGGGEGEESEEGEEGEEGGYGRKWSGGGKWGRCGADRWRGSHSATRQRN</sequence>
<comment type="caution">
    <text evidence="3">The sequence shown here is derived from an EMBL/GenBank/DDBJ whole genome shotgun (WGS) entry which is preliminary data.</text>
</comment>
<feature type="compositionally biased region" description="Low complexity" evidence="1">
    <location>
        <begin position="894"/>
        <end position="904"/>
    </location>
</feature>